<accession>A0A9P9FUB1</accession>
<evidence type="ECO:0000256" key="1">
    <source>
        <dbReference type="SAM" id="MobiDB-lite"/>
    </source>
</evidence>
<comment type="caution">
    <text evidence="2">The sequence shown here is derived from an EMBL/GenBank/DDBJ whole genome shotgun (WGS) entry which is preliminary data.</text>
</comment>
<evidence type="ECO:0000313" key="2">
    <source>
        <dbReference type="EMBL" id="KAH7175718.1"/>
    </source>
</evidence>
<name>A0A9P9FUB1_9HYPO</name>
<dbReference type="AlphaFoldDB" id="A0A9P9FUB1"/>
<organism evidence="2 3">
    <name type="scientific">Dactylonectria macrodidyma</name>
    <dbReference type="NCBI Taxonomy" id="307937"/>
    <lineage>
        <taxon>Eukaryota</taxon>
        <taxon>Fungi</taxon>
        <taxon>Dikarya</taxon>
        <taxon>Ascomycota</taxon>
        <taxon>Pezizomycotina</taxon>
        <taxon>Sordariomycetes</taxon>
        <taxon>Hypocreomycetidae</taxon>
        <taxon>Hypocreales</taxon>
        <taxon>Nectriaceae</taxon>
        <taxon>Dactylonectria</taxon>
    </lineage>
</organism>
<dbReference type="Proteomes" id="UP000738349">
    <property type="component" value="Unassembled WGS sequence"/>
</dbReference>
<dbReference type="EMBL" id="JAGMUV010000001">
    <property type="protein sequence ID" value="KAH7175718.1"/>
    <property type="molecule type" value="Genomic_DNA"/>
</dbReference>
<evidence type="ECO:0000313" key="3">
    <source>
        <dbReference type="Proteomes" id="UP000738349"/>
    </source>
</evidence>
<gene>
    <name evidence="2" type="ORF">EDB81DRAFT_770720</name>
</gene>
<feature type="region of interest" description="Disordered" evidence="1">
    <location>
        <begin position="1"/>
        <end position="35"/>
    </location>
</feature>
<feature type="compositionally biased region" description="Polar residues" evidence="1">
    <location>
        <begin position="13"/>
        <end position="34"/>
    </location>
</feature>
<keyword evidence="3" id="KW-1185">Reference proteome</keyword>
<proteinExistence type="predicted"/>
<feature type="region of interest" description="Disordered" evidence="1">
    <location>
        <begin position="49"/>
        <end position="88"/>
    </location>
</feature>
<reference evidence="2" key="1">
    <citation type="journal article" date="2021" name="Nat. Commun.">
        <title>Genetic determinants of endophytism in the Arabidopsis root mycobiome.</title>
        <authorList>
            <person name="Mesny F."/>
            <person name="Miyauchi S."/>
            <person name="Thiergart T."/>
            <person name="Pickel B."/>
            <person name="Atanasova L."/>
            <person name="Karlsson M."/>
            <person name="Huettel B."/>
            <person name="Barry K.W."/>
            <person name="Haridas S."/>
            <person name="Chen C."/>
            <person name="Bauer D."/>
            <person name="Andreopoulos W."/>
            <person name="Pangilinan J."/>
            <person name="LaButti K."/>
            <person name="Riley R."/>
            <person name="Lipzen A."/>
            <person name="Clum A."/>
            <person name="Drula E."/>
            <person name="Henrissat B."/>
            <person name="Kohler A."/>
            <person name="Grigoriev I.V."/>
            <person name="Martin F.M."/>
            <person name="Hacquard S."/>
        </authorList>
    </citation>
    <scope>NUCLEOTIDE SEQUENCE</scope>
    <source>
        <strain evidence="2">MPI-CAGE-AT-0147</strain>
    </source>
</reference>
<sequence length="217" mass="24431">MQHGPTHSILNAPRQTQGEDATRNTNTPHITSRTHIQHTVCPASLRLALQPGASPHPEQTKQVSINKKNKNKKDHQSPPSPVRWSSVEEGSRGGVLGIRQCGRLESLVVYFRIFCIKNALLFLSAVCGSSSPYARLRFATPCLVSRYQPILKNTLCQMHNRPAKAKVSMAFLFRPVKTLLGPVWRAACHTHHARVGRLRCRRKPSPRLTVRLRSRHH</sequence>
<protein>
    <submittedName>
        <fullName evidence="2">Uncharacterized protein</fullName>
    </submittedName>
</protein>